<dbReference type="OrthoDB" id="5797731at2759"/>
<sequence>MGPKVSILKNSTRAAITDCWRTVLENYDNDYSKVGVNIYARIFEICPELRQVFHIPREAHDIRHHEPFHRSGKLLASVIDLCIRNIYKLEAEMEAVLVSSRLFFAAIVFLHAWQLLLL</sequence>
<name>A0A183CYV5_9BILA</name>
<evidence type="ECO:0000313" key="3">
    <source>
        <dbReference type="Proteomes" id="UP000271098"/>
    </source>
</evidence>
<dbReference type="WBParaSite" id="GPUH_0000165001-mRNA-1">
    <property type="protein sequence ID" value="GPUH_0000165001-mRNA-1"/>
    <property type="gene ID" value="GPUH_0000165001"/>
</dbReference>
<accession>A0A183CYV5</accession>
<dbReference type="EMBL" id="UYRT01002100">
    <property type="protein sequence ID" value="VDK30614.1"/>
    <property type="molecule type" value="Genomic_DNA"/>
</dbReference>
<keyword evidence="1" id="KW-0472">Membrane</keyword>
<evidence type="ECO:0000313" key="4">
    <source>
        <dbReference type="WBParaSite" id="GPUH_0000165001-mRNA-1"/>
    </source>
</evidence>
<dbReference type="SUPFAM" id="SSF46458">
    <property type="entry name" value="Globin-like"/>
    <property type="match status" value="1"/>
</dbReference>
<dbReference type="CDD" id="cd01040">
    <property type="entry name" value="Mb-like"/>
    <property type="match status" value="1"/>
</dbReference>
<dbReference type="Gene3D" id="1.10.490.10">
    <property type="entry name" value="Globins"/>
    <property type="match status" value="1"/>
</dbReference>
<dbReference type="Proteomes" id="UP000271098">
    <property type="component" value="Unassembled WGS sequence"/>
</dbReference>
<keyword evidence="1" id="KW-0812">Transmembrane</keyword>
<reference evidence="2 3" key="2">
    <citation type="submission" date="2018-11" db="EMBL/GenBank/DDBJ databases">
        <authorList>
            <consortium name="Pathogen Informatics"/>
        </authorList>
    </citation>
    <scope>NUCLEOTIDE SEQUENCE [LARGE SCALE GENOMIC DNA]</scope>
</reference>
<organism evidence="4">
    <name type="scientific">Gongylonema pulchrum</name>
    <dbReference type="NCBI Taxonomy" id="637853"/>
    <lineage>
        <taxon>Eukaryota</taxon>
        <taxon>Metazoa</taxon>
        <taxon>Ecdysozoa</taxon>
        <taxon>Nematoda</taxon>
        <taxon>Chromadorea</taxon>
        <taxon>Rhabditida</taxon>
        <taxon>Spirurina</taxon>
        <taxon>Spiruromorpha</taxon>
        <taxon>Spiruroidea</taxon>
        <taxon>Gongylonematidae</taxon>
        <taxon>Gongylonema</taxon>
    </lineage>
</organism>
<evidence type="ECO:0000313" key="2">
    <source>
        <dbReference type="EMBL" id="VDK30614.1"/>
    </source>
</evidence>
<feature type="transmembrane region" description="Helical" evidence="1">
    <location>
        <begin position="95"/>
        <end position="116"/>
    </location>
</feature>
<dbReference type="AlphaFoldDB" id="A0A183CYV5"/>
<dbReference type="GO" id="GO:0020037">
    <property type="term" value="F:heme binding"/>
    <property type="evidence" value="ECO:0007669"/>
    <property type="project" value="InterPro"/>
</dbReference>
<gene>
    <name evidence="2" type="ORF">GPUH_LOCUS1646</name>
</gene>
<dbReference type="InterPro" id="IPR044399">
    <property type="entry name" value="Mb-like_M"/>
</dbReference>
<proteinExistence type="predicted"/>
<protein>
    <submittedName>
        <fullName evidence="4">GLOBIN domain-containing protein</fullName>
    </submittedName>
</protein>
<dbReference type="GO" id="GO:0019825">
    <property type="term" value="F:oxygen binding"/>
    <property type="evidence" value="ECO:0007669"/>
    <property type="project" value="InterPro"/>
</dbReference>
<keyword evidence="3" id="KW-1185">Reference proteome</keyword>
<evidence type="ECO:0000256" key="1">
    <source>
        <dbReference type="SAM" id="Phobius"/>
    </source>
</evidence>
<dbReference type="InterPro" id="IPR012292">
    <property type="entry name" value="Globin/Proto"/>
</dbReference>
<reference evidence="4" key="1">
    <citation type="submission" date="2016-06" db="UniProtKB">
        <authorList>
            <consortium name="WormBaseParasite"/>
        </authorList>
    </citation>
    <scope>IDENTIFICATION</scope>
</reference>
<keyword evidence="1" id="KW-1133">Transmembrane helix</keyword>
<dbReference type="InterPro" id="IPR009050">
    <property type="entry name" value="Globin-like_sf"/>
</dbReference>